<organism evidence="2">
    <name type="scientific">Tanacetum cinerariifolium</name>
    <name type="common">Dalmatian daisy</name>
    <name type="synonym">Chrysanthemum cinerariifolium</name>
    <dbReference type="NCBI Taxonomy" id="118510"/>
    <lineage>
        <taxon>Eukaryota</taxon>
        <taxon>Viridiplantae</taxon>
        <taxon>Streptophyta</taxon>
        <taxon>Embryophyta</taxon>
        <taxon>Tracheophyta</taxon>
        <taxon>Spermatophyta</taxon>
        <taxon>Magnoliopsida</taxon>
        <taxon>eudicotyledons</taxon>
        <taxon>Gunneridae</taxon>
        <taxon>Pentapetalae</taxon>
        <taxon>asterids</taxon>
        <taxon>campanulids</taxon>
        <taxon>Asterales</taxon>
        <taxon>Asteraceae</taxon>
        <taxon>Asteroideae</taxon>
        <taxon>Anthemideae</taxon>
        <taxon>Anthemidinae</taxon>
        <taxon>Tanacetum</taxon>
    </lineage>
</organism>
<keyword evidence="2" id="KW-0548">Nucleotidyltransferase</keyword>
<dbReference type="EMBL" id="BKCJ011322863">
    <property type="protein sequence ID" value="GFD20538.1"/>
    <property type="molecule type" value="Genomic_DNA"/>
</dbReference>
<dbReference type="AlphaFoldDB" id="A0A699UH35"/>
<feature type="non-terminal residue" evidence="2">
    <location>
        <position position="1"/>
    </location>
</feature>
<feature type="compositionally biased region" description="Basic and acidic residues" evidence="1">
    <location>
        <begin position="73"/>
        <end position="87"/>
    </location>
</feature>
<keyword evidence="2" id="KW-0695">RNA-directed DNA polymerase</keyword>
<feature type="non-terminal residue" evidence="2">
    <location>
        <position position="87"/>
    </location>
</feature>
<dbReference type="GO" id="GO:0003964">
    <property type="term" value="F:RNA-directed DNA polymerase activity"/>
    <property type="evidence" value="ECO:0007669"/>
    <property type="project" value="UniProtKB-KW"/>
</dbReference>
<protein>
    <submittedName>
        <fullName evidence="2">Reverse transcriptase domain-containing protein</fullName>
    </submittedName>
</protein>
<gene>
    <name evidence="2" type="ORF">Tci_892507</name>
</gene>
<comment type="caution">
    <text evidence="2">The sequence shown here is derived from an EMBL/GenBank/DDBJ whole genome shotgun (WGS) entry which is preliminary data.</text>
</comment>
<feature type="region of interest" description="Disordered" evidence="1">
    <location>
        <begin position="52"/>
        <end position="87"/>
    </location>
</feature>
<sequence>LSDYDCEIRYHPGKANVVADALSRKERIKPLRVRALVMTIGLDLPKQILGARTEARKPGNIKKEDVGGMLIENSKDPKKSRKEKLEP</sequence>
<proteinExistence type="predicted"/>
<feature type="compositionally biased region" description="Basic and acidic residues" evidence="1">
    <location>
        <begin position="53"/>
        <end position="66"/>
    </location>
</feature>
<name>A0A699UH35_TANCI</name>
<evidence type="ECO:0000256" key="1">
    <source>
        <dbReference type="SAM" id="MobiDB-lite"/>
    </source>
</evidence>
<accession>A0A699UH35</accession>
<keyword evidence="2" id="KW-0808">Transferase</keyword>
<reference evidence="2" key="1">
    <citation type="journal article" date="2019" name="Sci. Rep.">
        <title>Draft genome of Tanacetum cinerariifolium, the natural source of mosquito coil.</title>
        <authorList>
            <person name="Yamashiro T."/>
            <person name="Shiraishi A."/>
            <person name="Satake H."/>
            <person name="Nakayama K."/>
        </authorList>
    </citation>
    <scope>NUCLEOTIDE SEQUENCE</scope>
</reference>
<evidence type="ECO:0000313" key="2">
    <source>
        <dbReference type="EMBL" id="GFD20538.1"/>
    </source>
</evidence>